<evidence type="ECO:0000313" key="3">
    <source>
        <dbReference type="Proteomes" id="UP000614714"/>
    </source>
</evidence>
<dbReference type="RefSeq" id="WP_199389568.1">
    <property type="nucleotide sequence ID" value="NZ_JAEMHL010000006.1"/>
</dbReference>
<accession>A0ABS0YFH4</accession>
<dbReference type="Proteomes" id="UP000614714">
    <property type="component" value="Unassembled WGS sequence"/>
</dbReference>
<evidence type="ECO:0000256" key="1">
    <source>
        <dbReference type="SAM" id="SignalP"/>
    </source>
</evidence>
<keyword evidence="1" id="KW-0732">Signal</keyword>
<gene>
    <name evidence="2" type="ORF">JFN91_12715</name>
</gene>
<feature type="signal peptide" evidence="1">
    <location>
        <begin position="1"/>
        <end position="19"/>
    </location>
</feature>
<keyword evidence="3" id="KW-1185">Reference proteome</keyword>
<sequence length="114" mass="12153">MKRCTLMLALLLTAAAAHAEMKPAGSPATTTDLVALNLCEELPHVAQGADVREALAVKQQGFNQLEGTPLATEELNAVHGRYLLGGVPLQSSLQLSDVKLWDEGRGVAKPQQMH</sequence>
<comment type="caution">
    <text evidence="2">The sequence shown here is derived from an EMBL/GenBank/DDBJ whole genome shotgun (WGS) entry which is preliminary data.</text>
</comment>
<dbReference type="EMBL" id="JAEMHL010000006">
    <property type="protein sequence ID" value="MBJ6751078.1"/>
    <property type="molecule type" value="Genomic_DNA"/>
</dbReference>
<protein>
    <submittedName>
        <fullName evidence="2">Uncharacterized protein</fullName>
    </submittedName>
</protein>
<proteinExistence type="predicted"/>
<organism evidence="2 3">
    <name type="scientific">Geomonas anaerohicana</name>
    <dbReference type="NCBI Taxonomy" id="2798583"/>
    <lineage>
        <taxon>Bacteria</taxon>
        <taxon>Pseudomonadati</taxon>
        <taxon>Thermodesulfobacteriota</taxon>
        <taxon>Desulfuromonadia</taxon>
        <taxon>Geobacterales</taxon>
        <taxon>Geobacteraceae</taxon>
        <taxon>Geomonas</taxon>
    </lineage>
</organism>
<feature type="chain" id="PRO_5046384540" evidence="1">
    <location>
        <begin position="20"/>
        <end position="114"/>
    </location>
</feature>
<reference evidence="2 3" key="1">
    <citation type="submission" date="2020-12" db="EMBL/GenBank/DDBJ databases">
        <title>Geomonas sp. Red421, isolated from paddy soil.</title>
        <authorList>
            <person name="Xu Z."/>
            <person name="Zhang Z."/>
            <person name="Masuda Y."/>
            <person name="Itoh H."/>
            <person name="Senoo K."/>
        </authorList>
    </citation>
    <scope>NUCLEOTIDE SEQUENCE [LARGE SCALE GENOMIC DNA]</scope>
    <source>
        <strain evidence="2 3">Red421</strain>
    </source>
</reference>
<name>A0ABS0YFH4_9BACT</name>
<evidence type="ECO:0000313" key="2">
    <source>
        <dbReference type="EMBL" id="MBJ6751078.1"/>
    </source>
</evidence>